<reference evidence="2 3" key="1">
    <citation type="submission" date="2016-10" db="EMBL/GenBank/DDBJ databases">
        <authorList>
            <person name="de Groot N.N."/>
        </authorList>
    </citation>
    <scope>NUCLEOTIDE SEQUENCE [LARGE SCALE GENOMIC DNA]</scope>
    <source>
        <strain evidence="2 3">CGMCC 1.10239</strain>
    </source>
</reference>
<sequence>MKKNFLTSISLCFSLIFCLALPAAFADSTSAVDETANVQYSITSSYEYVVKPNTDEWKKFTSTEEKVNASQIPQTILNKMTTKALVETVLKYPLLANMFAFNTKQEGFNAIYSNFNGLQELTKRTDAIFELEQYQDKIGYLETTDNTIIAQGLYVKALLEALSSNSLIGSNSDITPYYTNSSVTTPNGTSVSTYKGLTWADHGLTATEASALQAQMVAAYPNATVVSSQSPSYNCHSYAWYSTSSTNTHWMNSASAYRTDGSYTSGTGVAGSKVDYGAGDHSGIVTYVGGGSGPNVKVKSKWGIYGVFTHNIVDCPYTAGSYSCTFWN</sequence>
<dbReference type="AlphaFoldDB" id="A0A1G9STA9"/>
<dbReference type="EMBL" id="FNGM01000012">
    <property type="protein sequence ID" value="SDM38699.1"/>
    <property type="molecule type" value="Genomic_DNA"/>
</dbReference>
<keyword evidence="1" id="KW-0732">Signal</keyword>
<dbReference type="OrthoDB" id="2666435at2"/>
<evidence type="ECO:0008006" key="4">
    <source>
        <dbReference type="Google" id="ProtNLM"/>
    </source>
</evidence>
<gene>
    <name evidence="2" type="ORF">SAMN05216191_11260</name>
</gene>
<evidence type="ECO:0000256" key="1">
    <source>
        <dbReference type="SAM" id="SignalP"/>
    </source>
</evidence>
<protein>
    <recommendedName>
        <fullName evidence="4">Amidase domain-containing protein</fullName>
    </recommendedName>
</protein>
<proteinExistence type="predicted"/>
<evidence type="ECO:0000313" key="2">
    <source>
        <dbReference type="EMBL" id="SDM38699.1"/>
    </source>
</evidence>
<dbReference type="RefSeq" id="WP_062523509.1">
    <property type="nucleotide sequence ID" value="NZ_CP048429.1"/>
</dbReference>
<feature type="signal peptide" evidence="1">
    <location>
        <begin position="1"/>
        <end position="26"/>
    </location>
</feature>
<dbReference type="Proteomes" id="UP000182783">
    <property type="component" value="Unassembled WGS sequence"/>
</dbReference>
<accession>A0A1G9STA9</accession>
<evidence type="ECO:0000313" key="3">
    <source>
        <dbReference type="Proteomes" id="UP000182783"/>
    </source>
</evidence>
<name>A0A1G9STA9_9BACL</name>
<organism evidence="2 3">
    <name type="scientific">Paenibacillus jilunlii</name>
    <dbReference type="NCBI Taxonomy" id="682956"/>
    <lineage>
        <taxon>Bacteria</taxon>
        <taxon>Bacillati</taxon>
        <taxon>Bacillota</taxon>
        <taxon>Bacilli</taxon>
        <taxon>Bacillales</taxon>
        <taxon>Paenibacillaceae</taxon>
        <taxon>Paenibacillus</taxon>
    </lineage>
</organism>
<feature type="chain" id="PRO_5010172380" description="Amidase domain-containing protein" evidence="1">
    <location>
        <begin position="27"/>
        <end position="328"/>
    </location>
</feature>